<dbReference type="InterPro" id="IPR029063">
    <property type="entry name" value="SAM-dependent_MTases_sf"/>
</dbReference>
<dbReference type="GO" id="GO:0005763">
    <property type="term" value="C:mitochondrial small ribosomal subunit"/>
    <property type="evidence" value="ECO:0007669"/>
    <property type="project" value="TreeGrafter"/>
</dbReference>
<feature type="region of interest" description="Disordered" evidence="8">
    <location>
        <begin position="516"/>
        <end position="540"/>
    </location>
</feature>
<keyword evidence="6" id="KW-0496">Mitochondrion</keyword>
<dbReference type="PRINTS" id="PR00421">
    <property type="entry name" value="THIOREDOXIN"/>
</dbReference>
<feature type="compositionally biased region" description="Basic and acidic residues" evidence="8">
    <location>
        <begin position="318"/>
        <end position="333"/>
    </location>
</feature>
<evidence type="ECO:0000259" key="9">
    <source>
        <dbReference type="PROSITE" id="PS51352"/>
    </source>
</evidence>
<dbReference type="GO" id="GO:0006412">
    <property type="term" value="P:translation"/>
    <property type="evidence" value="ECO:0007669"/>
    <property type="project" value="InterPro"/>
</dbReference>
<evidence type="ECO:0000256" key="7">
    <source>
        <dbReference type="ARBA" id="ARBA00045681"/>
    </source>
</evidence>
<dbReference type="EMBL" id="KL660654">
    <property type="protein sequence ID" value="KFA64831.1"/>
    <property type="molecule type" value="Genomic_DNA"/>
</dbReference>
<dbReference type="Pfam" id="PF00085">
    <property type="entry name" value="Thioredoxin"/>
    <property type="match status" value="1"/>
</dbReference>
<feature type="compositionally biased region" description="Basic and acidic residues" evidence="8">
    <location>
        <begin position="265"/>
        <end position="274"/>
    </location>
</feature>
<evidence type="ECO:0000256" key="1">
    <source>
        <dbReference type="ARBA" id="ARBA00004173"/>
    </source>
</evidence>
<dbReference type="HOGENOM" id="CLU_007075_0_1_1"/>
<keyword evidence="3" id="KW-0809">Transit peptide</keyword>
<protein>
    <recommendedName>
        <fullName evidence="9">Thioredoxin domain-containing protein</fullName>
    </recommendedName>
</protein>
<dbReference type="PROSITE" id="PS00194">
    <property type="entry name" value="THIOREDOXIN_1"/>
    <property type="match status" value="1"/>
</dbReference>
<name>A0A084QLJ6_STAC4</name>
<dbReference type="InParanoid" id="A0A084QLJ6"/>
<keyword evidence="11" id="KW-1185">Reference proteome</keyword>
<dbReference type="OMA" id="CTNHSTC"/>
<evidence type="ECO:0000256" key="2">
    <source>
        <dbReference type="ARBA" id="ARBA00022723"/>
    </source>
</evidence>
<keyword evidence="5" id="KW-0411">Iron-sulfur</keyword>
<dbReference type="STRING" id="1283841.A0A084QLJ6"/>
<evidence type="ECO:0000256" key="3">
    <source>
        <dbReference type="ARBA" id="ARBA00022946"/>
    </source>
</evidence>
<dbReference type="Gene3D" id="3.40.30.10">
    <property type="entry name" value="Glutaredoxin"/>
    <property type="match status" value="1"/>
</dbReference>
<feature type="compositionally biased region" description="Acidic residues" evidence="8">
    <location>
        <begin position="368"/>
        <end position="382"/>
    </location>
</feature>
<dbReference type="GO" id="GO:0003735">
    <property type="term" value="F:structural constituent of ribosome"/>
    <property type="evidence" value="ECO:0007669"/>
    <property type="project" value="TreeGrafter"/>
</dbReference>
<dbReference type="InterPro" id="IPR036249">
    <property type="entry name" value="Thioredoxin-like_sf"/>
</dbReference>
<dbReference type="Pfam" id="PF09243">
    <property type="entry name" value="Rsm22"/>
    <property type="match status" value="1"/>
</dbReference>
<dbReference type="InterPro" id="IPR015324">
    <property type="entry name" value="Ribosomal_Rsm22-like"/>
</dbReference>
<evidence type="ECO:0000256" key="5">
    <source>
        <dbReference type="ARBA" id="ARBA00023014"/>
    </source>
</evidence>
<dbReference type="SUPFAM" id="SSF52833">
    <property type="entry name" value="Thioredoxin-like"/>
    <property type="match status" value="1"/>
</dbReference>
<dbReference type="PANTHER" id="PTHR13184">
    <property type="entry name" value="37S RIBOSOMAL PROTEIN S22"/>
    <property type="match status" value="1"/>
</dbReference>
<dbReference type="PROSITE" id="PS51352">
    <property type="entry name" value="THIOREDOXIN_2"/>
    <property type="match status" value="1"/>
</dbReference>
<accession>A0A084QLJ6</accession>
<sequence>MSLVNVGSTAEWESLLSGTSVVIADFYADWCGPCKMIAPHFERLAKEHSSPKRIAFAKVNVDQQSGVARANGVSAMPTFKIFHNGACVETIKGANPPALTDAISKAVKLADGGKAGDLFKTPGRTLGGEGGAAPAAGSSFNFSGLLNGLILLLGLYLFDPYKAAENSMFNIHKPKTTTQARPSGPAKGNSGARPPQKAAFKTTLKMLSVAGIRNACPKCSISFPLGPKLGSVRFVKTFRPRGSLLNQQRAVLLSAPRSLSTSRCLRQEQPKPDAENDAESIEQIVRDAKQRFRDTLPKDYLNEEEYALYERLYGPPLRETRPEDVGIDTHADMGSEAPPPESEGTLLRQLEGGEFEELSYGTKHAPVEEGEETDVDSLDAGEEEQRVATRTPGYAESVARSQREYDAMQKLTLDYEAAIRKQKDEEKLANEQEEQEVVEVMPQWLPETEYIPAPDEDQEPGEWRRFHPYTLEGQYQGNPAEIVLPQDEFSVPLREMLARSHPRHVKQAAEAAFAGRGLPTSPATPSWRRDGPQVGVGLPPDQRHMTEVEADAFMAAYLPPAYASVMSIMREVRRRMGSEWLQSRLKQGKEAELSVLDAGAGGAGLVAWQQMLQAEWDMLKEKDEVKGDHPPSRRTVVVGSDRLRQRLKTFLGDTTFLPRLPDYEHSTYRSGENLDAGDQPQARKSYDVIIASHLFLKEKQDHYRQAVLNNLWSLLKEDGGVLVVVEKAHPRGFEAVAHVRDTILRRFLLPQSGEPAITVEETNPAYSRELEKGHIIAPCTNHQVCPMYRTPGKSQGRKDYCHFSQRFVRPAFYKEILGSSDNRGEVEFSYVAFQRGVARQTTVSGKEASELAFKGYERASEQPDMQTLPRVVLPPIKRKGHVTLDACTPEGTIERWTVPKSFSKLAYHDARKSRWGDLWALGAKTRVLIQLDWKSRSI</sequence>
<organism evidence="10 11">
    <name type="scientific">Stachybotrys chlorohalonatus (strain IBT 40285)</name>
    <dbReference type="NCBI Taxonomy" id="1283841"/>
    <lineage>
        <taxon>Eukaryota</taxon>
        <taxon>Fungi</taxon>
        <taxon>Dikarya</taxon>
        <taxon>Ascomycota</taxon>
        <taxon>Pezizomycotina</taxon>
        <taxon>Sordariomycetes</taxon>
        <taxon>Hypocreomycetidae</taxon>
        <taxon>Hypocreales</taxon>
        <taxon>Stachybotryaceae</taxon>
        <taxon>Stachybotrys</taxon>
    </lineage>
</organism>
<keyword evidence="2" id="KW-0479">Metal-binding</keyword>
<feature type="region of interest" description="Disordered" evidence="8">
    <location>
        <begin position="259"/>
        <end position="279"/>
    </location>
</feature>
<dbReference type="GO" id="GO:0051536">
    <property type="term" value="F:iron-sulfur cluster binding"/>
    <property type="evidence" value="ECO:0007669"/>
    <property type="project" value="UniProtKB-KW"/>
</dbReference>
<evidence type="ECO:0000313" key="11">
    <source>
        <dbReference type="Proteomes" id="UP000028524"/>
    </source>
</evidence>
<evidence type="ECO:0000313" key="10">
    <source>
        <dbReference type="EMBL" id="KFA64831.1"/>
    </source>
</evidence>
<dbReference type="GO" id="GO:0046872">
    <property type="term" value="F:metal ion binding"/>
    <property type="evidence" value="ECO:0007669"/>
    <property type="project" value="UniProtKB-KW"/>
</dbReference>
<dbReference type="SUPFAM" id="SSF53335">
    <property type="entry name" value="S-adenosyl-L-methionine-dependent methyltransferases"/>
    <property type="match status" value="1"/>
</dbReference>
<feature type="region of interest" description="Disordered" evidence="8">
    <location>
        <begin position="315"/>
        <end position="344"/>
    </location>
</feature>
<dbReference type="GO" id="GO:0008168">
    <property type="term" value="F:methyltransferase activity"/>
    <property type="evidence" value="ECO:0007669"/>
    <property type="project" value="InterPro"/>
</dbReference>
<dbReference type="PANTHER" id="PTHR13184:SF5">
    <property type="entry name" value="METHYLTRANSFERASE-LIKE PROTEIN 17, MITOCHONDRIAL"/>
    <property type="match status" value="1"/>
</dbReference>
<comment type="subcellular location">
    <subcellularLocation>
        <location evidence="1">Mitochondrion</location>
    </subcellularLocation>
</comment>
<keyword evidence="4" id="KW-0408">Iron</keyword>
<dbReference type="CDD" id="cd02947">
    <property type="entry name" value="TRX_family"/>
    <property type="match status" value="1"/>
</dbReference>
<dbReference type="AlphaFoldDB" id="A0A084QLJ6"/>
<dbReference type="InterPro" id="IPR052571">
    <property type="entry name" value="Mt_RNA_Methyltransferase"/>
</dbReference>
<gene>
    <name evidence="10" type="ORF">S40285_01410</name>
</gene>
<proteinExistence type="predicted"/>
<evidence type="ECO:0000256" key="6">
    <source>
        <dbReference type="ARBA" id="ARBA00023128"/>
    </source>
</evidence>
<feature type="region of interest" description="Disordered" evidence="8">
    <location>
        <begin position="360"/>
        <end position="395"/>
    </location>
</feature>
<reference evidence="10 11" key="1">
    <citation type="journal article" date="2014" name="BMC Genomics">
        <title>Comparative genome sequencing reveals chemotype-specific gene clusters in the toxigenic black mold Stachybotrys.</title>
        <authorList>
            <person name="Semeiks J."/>
            <person name="Borek D."/>
            <person name="Otwinowski Z."/>
            <person name="Grishin N.V."/>
        </authorList>
    </citation>
    <scope>NUCLEOTIDE SEQUENCE [LARGE SCALE GENOMIC DNA]</scope>
    <source>
        <strain evidence="10 11">IBT 40285</strain>
    </source>
</reference>
<dbReference type="InterPro" id="IPR017937">
    <property type="entry name" value="Thioredoxin_CS"/>
</dbReference>
<feature type="domain" description="Thioredoxin" evidence="9">
    <location>
        <begin position="1"/>
        <end position="108"/>
    </location>
</feature>
<dbReference type="OrthoDB" id="421327at2759"/>
<dbReference type="InterPro" id="IPR013766">
    <property type="entry name" value="Thioredoxin_domain"/>
</dbReference>
<feature type="region of interest" description="Disordered" evidence="8">
    <location>
        <begin position="175"/>
        <end position="197"/>
    </location>
</feature>
<dbReference type="Proteomes" id="UP000028524">
    <property type="component" value="Unassembled WGS sequence"/>
</dbReference>
<evidence type="ECO:0000256" key="4">
    <source>
        <dbReference type="ARBA" id="ARBA00023004"/>
    </source>
</evidence>
<evidence type="ECO:0000256" key="8">
    <source>
        <dbReference type="SAM" id="MobiDB-lite"/>
    </source>
</evidence>
<comment type="function">
    <text evidence="7">Mitochondrial ribosome (mitoribosome) assembly factor. Binds at the interface of the head and body domains of the mitochondrial small ribosomal subunit (mt-SSU), occluding the mRNA channel and preventing compaction of the head domain towards the body. Probable inactive methyltransferase: retains the characteristic folding and ability to bind S-adenosyl-L-methionine, but it probably lost its methyltransferase activity.</text>
</comment>